<dbReference type="EMBL" id="BARU01011966">
    <property type="protein sequence ID" value="GAH35402.1"/>
    <property type="molecule type" value="Genomic_DNA"/>
</dbReference>
<feature type="non-terminal residue" evidence="1">
    <location>
        <position position="1"/>
    </location>
</feature>
<feature type="non-terminal residue" evidence="1">
    <location>
        <position position="255"/>
    </location>
</feature>
<comment type="caution">
    <text evidence="1">The sequence shown here is derived from an EMBL/GenBank/DDBJ whole genome shotgun (WGS) entry which is preliminary data.</text>
</comment>
<dbReference type="AlphaFoldDB" id="X1ES42"/>
<gene>
    <name evidence="1" type="ORF">S03H2_22271</name>
</gene>
<sequence>AGATANMHGAMLLLDSFSFEAIEPQDDHAKKFEFKGNKLIPEGTYLMAYVPVTVAGKRGERVWMISKLKEEEAKKQRQKLNSPTFAYKAVHGKLPEEPLAGRTDSPKKNWKGLEVDEHIKDEWLEQLNSIERIEVRSTDAGKSEERVAFVVFRMSDPRDDRHAGDISKSLNEMEGLYSLCDIGMEGRPRVVVAGKTYHGQPGWEKWWNGLAEKIGKRVRMISKLKKEETQKDTMFKIVKIDKVKQIVGGVVYEPD</sequence>
<proteinExistence type="predicted"/>
<name>X1ES42_9ZZZZ</name>
<reference evidence="1" key="1">
    <citation type="journal article" date="2014" name="Front. Microbiol.">
        <title>High frequency of phylogenetically diverse reductive dehalogenase-homologous genes in deep subseafloor sedimentary metagenomes.</title>
        <authorList>
            <person name="Kawai M."/>
            <person name="Futagami T."/>
            <person name="Toyoda A."/>
            <person name="Takaki Y."/>
            <person name="Nishi S."/>
            <person name="Hori S."/>
            <person name="Arai W."/>
            <person name="Tsubouchi T."/>
            <person name="Morono Y."/>
            <person name="Uchiyama I."/>
            <person name="Ito T."/>
            <person name="Fujiyama A."/>
            <person name="Inagaki F."/>
            <person name="Takami H."/>
        </authorList>
    </citation>
    <scope>NUCLEOTIDE SEQUENCE</scope>
    <source>
        <strain evidence="1">Expedition CK06-06</strain>
    </source>
</reference>
<evidence type="ECO:0000313" key="1">
    <source>
        <dbReference type="EMBL" id="GAH35402.1"/>
    </source>
</evidence>
<organism evidence="1">
    <name type="scientific">marine sediment metagenome</name>
    <dbReference type="NCBI Taxonomy" id="412755"/>
    <lineage>
        <taxon>unclassified sequences</taxon>
        <taxon>metagenomes</taxon>
        <taxon>ecological metagenomes</taxon>
    </lineage>
</organism>
<accession>X1ES42</accession>
<protein>
    <submittedName>
        <fullName evidence="1">Uncharacterized protein</fullName>
    </submittedName>
</protein>